<feature type="non-terminal residue" evidence="3">
    <location>
        <position position="854"/>
    </location>
</feature>
<evidence type="ECO:0000313" key="4">
    <source>
        <dbReference type="Proteomes" id="UP000278143"/>
    </source>
</evidence>
<dbReference type="InterPro" id="IPR035999">
    <property type="entry name" value="Sec7_dom_sf"/>
</dbReference>
<evidence type="ECO:0000256" key="1">
    <source>
        <dbReference type="SAM" id="MobiDB-lite"/>
    </source>
</evidence>
<dbReference type="CDD" id="cd00171">
    <property type="entry name" value="Sec7"/>
    <property type="match status" value="1"/>
</dbReference>
<reference evidence="4" key="1">
    <citation type="journal article" date="2018" name="Nat. Microbiol.">
        <title>Leveraging single-cell genomics to expand the fungal tree of life.</title>
        <authorList>
            <person name="Ahrendt S.R."/>
            <person name="Quandt C.A."/>
            <person name="Ciobanu D."/>
            <person name="Clum A."/>
            <person name="Salamov A."/>
            <person name="Andreopoulos B."/>
            <person name="Cheng J.F."/>
            <person name="Woyke T."/>
            <person name="Pelin A."/>
            <person name="Henrissat B."/>
            <person name="Reynolds N.K."/>
            <person name="Benny G.L."/>
            <person name="Smith M.E."/>
            <person name="James T.Y."/>
            <person name="Grigoriev I.V."/>
        </authorList>
    </citation>
    <scope>NUCLEOTIDE SEQUENCE [LARGE SCALE GENOMIC DNA]</scope>
    <source>
        <strain evidence="4">Benny S71-1</strain>
    </source>
</reference>
<dbReference type="SMART" id="SM00222">
    <property type="entry name" value="Sec7"/>
    <property type="match status" value="1"/>
</dbReference>
<dbReference type="GO" id="GO:0016192">
    <property type="term" value="P:vesicle-mediated transport"/>
    <property type="evidence" value="ECO:0007669"/>
    <property type="project" value="UniProtKB-ARBA"/>
</dbReference>
<dbReference type="Pfam" id="PF12783">
    <property type="entry name" value="Sec7-like_HUS"/>
    <property type="match status" value="1"/>
</dbReference>
<dbReference type="InterPro" id="IPR000904">
    <property type="entry name" value="Sec7_dom"/>
</dbReference>
<dbReference type="PANTHER" id="PTHR10663:SF388">
    <property type="entry name" value="GOLGI-SPECIFIC BREFELDIN A-RESISTANCE GUANINE NUCLEOTIDE EXCHANGE FACTOR 1"/>
    <property type="match status" value="1"/>
</dbReference>
<protein>
    <recommendedName>
        <fullName evidence="2">SEC7 domain-containing protein</fullName>
    </recommendedName>
</protein>
<evidence type="ECO:0000259" key="2">
    <source>
        <dbReference type="PROSITE" id="PS50190"/>
    </source>
</evidence>
<evidence type="ECO:0000313" key="3">
    <source>
        <dbReference type="EMBL" id="RKP25811.1"/>
    </source>
</evidence>
<sequence length="854" mass="95259">LSAAEVLSPFLTAVRSVNSNVVVRSTALHSLEKFFVYGIIRETTAGVTEALRGFTASMTKCRDSVSESSADHLILVRMLLAIQAVAVSPCGRLMDDVGVCELLEIGLSLCCQMRLEESLRRMAENCMTTFVRVLFASLKYLDSDTRDGSHTTADPEVHVTVHADLPAPTTDEQPQVAADQSPSTDEPPPPASSTDVGDMHESTNATPKSPGNAPVQPALPYGVASLHELLRVLISLCDPHNLRYTDTIRMTALNILLAAVETGGTNLAHFDMLRNLITDDLLAYTFQLIYTEKTLLLNSVIKVIIAVFDTLRPFVTRQFELLVDLLLRRLALSDAELLVRAARPFATTEYRLRLLDMLVRVANLEALAPTLWLNYDCQLGRRNIVDALLGYLCTMSEGTTGRQCQRVLIQLMEMMVARASQAPTAGNDALLPTMAELEAMKTSKRLLHDAATRFNHSPKGGVQFLQEHHIIPATGQMEREKALAQFFQTTPDLDKAKLGEFLGSQKSQGILEAFMRQYNFREKRIDEALRLLLESFRLPGESQQIDRIIETFSRVYFELNPESMATQDAAYVLAFSIIMLNTDLHNPQVKHRMSIEDYMKNLRGVNGGQDFDVEFLTTIYNVIRDHEILMPEEHEGQLGFMYTWRELVRNTHGREELTLCVDGRYDRILFKEFGRTLLALFGSVLERANNDTMLELAFDGIRLCAELSALFDASDMFDVILPMLASGTGLVNGLVGNDGQPQANVRVERVVPVTQLSIKFGRDYKAQLLTVQFFSIVHEHGNRFRDDSWMTVLDMVMTAFKAACLPASLTTYEDPTSNEATPLPFKIDDPNAATNGRGEGSIFSALSNYLMPTY</sequence>
<dbReference type="InterPro" id="IPR032691">
    <property type="entry name" value="Mon2/Sec7/BIG1-like_HUS"/>
</dbReference>
<gene>
    <name evidence="3" type="ORF">SYNPS1DRAFT_6151</name>
</gene>
<feature type="region of interest" description="Disordered" evidence="1">
    <location>
        <begin position="166"/>
        <end position="216"/>
    </location>
</feature>
<dbReference type="Proteomes" id="UP000278143">
    <property type="component" value="Unassembled WGS sequence"/>
</dbReference>
<keyword evidence="4" id="KW-1185">Reference proteome</keyword>
<organism evidence="3 4">
    <name type="scientific">Syncephalis pseudoplumigaleata</name>
    <dbReference type="NCBI Taxonomy" id="1712513"/>
    <lineage>
        <taxon>Eukaryota</taxon>
        <taxon>Fungi</taxon>
        <taxon>Fungi incertae sedis</taxon>
        <taxon>Zoopagomycota</taxon>
        <taxon>Zoopagomycotina</taxon>
        <taxon>Zoopagomycetes</taxon>
        <taxon>Zoopagales</taxon>
        <taxon>Piptocephalidaceae</taxon>
        <taxon>Syncephalis</taxon>
    </lineage>
</organism>
<feature type="non-terminal residue" evidence="3">
    <location>
        <position position="1"/>
    </location>
</feature>
<dbReference type="GO" id="GO:0005794">
    <property type="term" value="C:Golgi apparatus"/>
    <property type="evidence" value="ECO:0007669"/>
    <property type="project" value="UniProtKB-ARBA"/>
</dbReference>
<dbReference type="GO" id="GO:0032012">
    <property type="term" value="P:regulation of ARF protein signal transduction"/>
    <property type="evidence" value="ECO:0007669"/>
    <property type="project" value="InterPro"/>
</dbReference>
<dbReference type="FunFam" id="1.10.1000.11:FF:000002">
    <property type="entry name" value="Cytohesin 1"/>
    <property type="match status" value="1"/>
</dbReference>
<accession>A0A4P9Z217</accession>
<dbReference type="PANTHER" id="PTHR10663">
    <property type="entry name" value="GUANYL-NUCLEOTIDE EXCHANGE FACTOR"/>
    <property type="match status" value="1"/>
</dbReference>
<dbReference type="Gene3D" id="1.10.220.20">
    <property type="match status" value="1"/>
</dbReference>
<dbReference type="Pfam" id="PF01369">
    <property type="entry name" value="Sec7"/>
    <property type="match status" value="1"/>
</dbReference>
<name>A0A4P9Z217_9FUNG</name>
<proteinExistence type="predicted"/>
<feature type="compositionally biased region" description="Polar residues" evidence="1">
    <location>
        <begin position="170"/>
        <end position="184"/>
    </location>
</feature>
<dbReference type="InterPro" id="IPR016024">
    <property type="entry name" value="ARM-type_fold"/>
</dbReference>
<dbReference type="Gene3D" id="1.10.1000.11">
    <property type="entry name" value="Arf Nucleotide-binding Site Opener,domain 2"/>
    <property type="match status" value="1"/>
</dbReference>
<dbReference type="InterPro" id="IPR023394">
    <property type="entry name" value="Sec7_C_sf"/>
</dbReference>
<dbReference type="AlphaFoldDB" id="A0A4P9Z217"/>
<dbReference type="PROSITE" id="PS50190">
    <property type="entry name" value="SEC7"/>
    <property type="match status" value="1"/>
</dbReference>
<dbReference type="SUPFAM" id="SSF48371">
    <property type="entry name" value="ARM repeat"/>
    <property type="match status" value="1"/>
</dbReference>
<dbReference type="EMBL" id="KZ989607">
    <property type="protein sequence ID" value="RKP25811.1"/>
    <property type="molecule type" value="Genomic_DNA"/>
</dbReference>
<feature type="domain" description="SEC7" evidence="2">
    <location>
        <begin position="436"/>
        <end position="626"/>
    </location>
</feature>
<dbReference type="GO" id="GO:0005085">
    <property type="term" value="F:guanyl-nucleotide exchange factor activity"/>
    <property type="evidence" value="ECO:0007669"/>
    <property type="project" value="InterPro"/>
</dbReference>
<dbReference type="OrthoDB" id="10258608at2759"/>
<dbReference type="SUPFAM" id="SSF48425">
    <property type="entry name" value="Sec7 domain"/>
    <property type="match status" value="1"/>
</dbReference>